<sequence>MGGDFNAPEKQWGYGYSTFKVRQLAQDTLHLNLTLITDPTNPTRTGNSTTRDTTTDLTFVSNSRPGSITR</sequence>
<reference evidence="1" key="1">
    <citation type="submission" date="2020-05" db="EMBL/GenBank/DDBJ databases">
        <title>Large-scale comparative analyses of tick genomes elucidate their genetic diversity and vector capacities.</title>
        <authorList>
            <person name="Jia N."/>
            <person name="Wang J."/>
            <person name="Shi W."/>
            <person name="Du L."/>
            <person name="Sun Y."/>
            <person name="Zhan W."/>
            <person name="Jiang J."/>
            <person name="Wang Q."/>
            <person name="Zhang B."/>
            <person name="Ji P."/>
            <person name="Sakyi L.B."/>
            <person name="Cui X."/>
            <person name="Yuan T."/>
            <person name="Jiang B."/>
            <person name="Yang W."/>
            <person name="Lam T.T.-Y."/>
            <person name="Chang Q."/>
            <person name="Ding S."/>
            <person name="Wang X."/>
            <person name="Zhu J."/>
            <person name="Ruan X."/>
            <person name="Zhao L."/>
            <person name="Wei J."/>
            <person name="Que T."/>
            <person name="Du C."/>
            <person name="Cheng J."/>
            <person name="Dai P."/>
            <person name="Han X."/>
            <person name="Huang E."/>
            <person name="Gao Y."/>
            <person name="Liu J."/>
            <person name="Shao H."/>
            <person name="Ye R."/>
            <person name="Li L."/>
            <person name="Wei W."/>
            <person name="Wang X."/>
            <person name="Wang C."/>
            <person name="Yang T."/>
            <person name="Huo Q."/>
            <person name="Li W."/>
            <person name="Guo W."/>
            <person name="Chen H."/>
            <person name="Zhou L."/>
            <person name="Ni X."/>
            <person name="Tian J."/>
            <person name="Zhou Y."/>
            <person name="Sheng Y."/>
            <person name="Liu T."/>
            <person name="Pan Y."/>
            <person name="Xia L."/>
            <person name="Li J."/>
            <person name="Zhao F."/>
            <person name="Cao W."/>
        </authorList>
    </citation>
    <scope>NUCLEOTIDE SEQUENCE</scope>
    <source>
        <strain evidence="1">Hyas-2018</strain>
    </source>
</reference>
<dbReference type="EMBL" id="CM023481">
    <property type="protein sequence ID" value="KAH6944243.1"/>
    <property type="molecule type" value="Genomic_DNA"/>
</dbReference>
<proteinExistence type="predicted"/>
<name>A0ACB7TBC0_HYAAI</name>
<evidence type="ECO:0000313" key="1">
    <source>
        <dbReference type="EMBL" id="KAH6944243.1"/>
    </source>
</evidence>
<keyword evidence="2" id="KW-1185">Reference proteome</keyword>
<organism evidence="1 2">
    <name type="scientific">Hyalomma asiaticum</name>
    <name type="common">Tick</name>
    <dbReference type="NCBI Taxonomy" id="266040"/>
    <lineage>
        <taxon>Eukaryota</taxon>
        <taxon>Metazoa</taxon>
        <taxon>Ecdysozoa</taxon>
        <taxon>Arthropoda</taxon>
        <taxon>Chelicerata</taxon>
        <taxon>Arachnida</taxon>
        <taxon>Acari</taxon>
        <taxon>Parasitiformes</taxon>
        <taxon>Ixodida</taxon>
        <taxon>Ixodoidea</taxon>
        <taxon>Ixodidae</taxon>
        <taxon>Hyalomminae</taxon>
        <taxon>Hyalomma</taxon>
    </lineage>
</organism>
<gene>
    <name evidence="1" type="ORF">HPB50_002373</name>
</gene>
<dbReference type="Proteomes" id="UP000821845">
    <property type="component" value="Chromosome 1"/>
</dbReference>
<protein>
    <submittedName>
        <fullName evidence="1">Uncharacterized protein</fullName>
    </submittedName>
</protein>
<comment type="caution">
    <text evidence="1">The sequence shown here is derived from an EMBL/GenBank/DDBJ whole genome shotgun (WGS) entry which is preliminary data.</text>
</comment>
<evidence type="ECO:0000313" key="2">
    <source>
        <dbReference type="Proteomes" id="UP000821845"/>
    </source>
</evidence>
<accession>A0ACB7TBC0</accession>